<accession>A0A537IGI0</accession>
<comment type="caution">
    <text evidence="2">The sequence shown here is derived from an EMBL/GenBank/DDBJ whole genome shotgun (WGS) entry which is preliminary data.</text>
</comment>
<evidence type="ECO:0000313" key="3">
    <source>
        <dbReference type="Proteomes" id="UP000318834"/>
    </source>
</evidence>
<gene>
    <name evidence="2" type="ORF">E6H05_13815</name>
</gene>
<feature type="transmembrane region" description="Helical" evidence="1">
    <location>
        <begin position="93"/>
        <end position="114"/>
    </location>
</feature>
<organism evidence="2 3">
    <name type="scientific">Candidatus Segetimicrobium genomatis</name>
    <dbReference type="NCBI Taxonomy" id="2569760"/>
    <lineage>
        <taxon>Bacteria</taxon>
        <taxon>Bacillati</taxon>
        <taxon>Candidatus Sysuimicrobiota</taxon>
        <taxon>Candidatus Sysuimicrobiia</taxon>
        <taxon>Candidatus Sysuimicrobiales</taxon>
        <taxon>Candidatus Segetimicrobiaceae</taxon>
        <taxon>Candidatus Segetimicrobium</taxon>
    </lineage>
</organism>
<dbReference type="Proteomes" id="UP000318834">
    <property type="component" value="Unassembled WGS sequence"/>
</dbReference>
<feature type="transmembrane region" description="Helical" evidence="1">
    <location>
        <begin position="126"/>
        <end position="148"/>
    </location>
</feature>
<proteinExistence type="predicted"/>
<dbReference type="EMBL" id="VBAP01000153">
    <property type="protein sequence ID" value="TMI70314.1"/>
    <property type="molecule type" value="Genomic_DNA"/>
</dbReference>
<feature type="transmembrane region" description="Helical" evidence="1">
    <location>
        <begin position="47"/>
        <end position="64"/>
    </location>
</feature>
<evidence type="ECO:0008006" key="4">
    <source>
        <dbReference type="Google" id="ProtNLM"/>
    </source>
</evidence>
<feature type="transmembrane region" description="Helical" evidence="1">
    <location>
        <begin position="187"/>
        <end position="210"/>
    </location>
</feature>
<name>A0A537IGI0_9BACT</name>
<sequence>MSIQAEYIRERDPSLRMITAVMIAVFITLIGYVAMTVGSSPTVKGASFIWLPAALQLVAGVWLGPWLGLLAGGLGAYAAGILAYGGWGIVDIIMNPIAGGVANAMLPAILFRMYRVDPTLGAQRPADVLSGVVKAVVLAIVVLVAGYLNRLLQLPGQWGFILPLIALFVGARVLLRSLALNKASFLAAVGIAVVSCAASALIGAIGATVGGKPFAAALVDPGIGWFIGDTISAFLGLYLLAMFTQRARAAGIVAS</sequence>
<keyword evidence="1" id="KW-0812">Transmembrane</keyword>
<keyword evidence="1" id="KW-1133">Transmembrane helix</keyword>
<feature type="transmembrane region" description="Helical" evidence="1">
    <location>
        <begin position="15"/>
        <end position="35"/>
    </location>
</feature>
<feature type="transmembrane region" description="Helical" evidence="1">
    <location>
        <begin position="222"/>
        <end position="241"/>
    </location>
</feature>
<feature type="transmembrane region" description="Helical" evidence="1">
    <location>
        <begin position="69"/>
        <end position="87"/>
    </location>
</feature>
<dbReference type="AlphaFoldDB" id="A0A537IGI0"/>
<evidence type="ECO:0000313" key="2">
    <source>
        <dbReference type="EMBL" id="TMI70314.1"/>
    </source>
</evidence>
<keyword evidence="1" id="KW-0472">Membrane</keyword>
<feature type="transmembrane region" description="Helical" evidence="1">
    <location>
        <begin position="154"/>
        <end position="175"/>
    </location>
</feature>
<protein>
    <recommendedName>
        <fullName evidence="4">MASE1 domain-containing protein</fullName>
    </recommendedName>
</protein>
<evidence type="ECO:0000256" key="1">
    <source>
        <dbReference type="SAM" id="Phobius"/>
    </source>
</evidence>
<reference evidence="2 3" key="1">
    <citation type="journal article" date="2019" name="Nat. Microbiol.">
        <title>Mediterranean grassland soil C-N compound turnover is dependent on rainfall and depth, and is mediated by genomically divergent microorganisms.</title>
        <authorList>
            <person name="Diamond S."/>
            <person name="Andeer P.F."/>
            <person name="Li Z."/>
            <person name="Crits-Christoph A."/>
            <person name="Burstein D."/>
            <person name="Anantharaman K."/>
            <person name="Lane K.R."/>
            <person name="Thomas B.C."/>
            <person name="Pan C."/>
            <person name="Northen T.R."/>
            <person name="Banfield J.F."/>
        </authorList>
    </citation>
    <scope>NUCLEOTIDE SEQUENCE [LARGE SCALE GENOMIC DNA]</scope>
    <source>
        <strain evidence="2">NP_8</strain>
    </source>
</reference>